<evidence type="ECO:0008006" key="5">
    <source>
        <dbReference type="Google" id="ProtNLM"/>
    </source>
</evidence>
<organism evidence="3 4">
    <name type="scientific">Paraburkholderia terrae</name>
    <dbReference type="NCBI Taxonomy" id="311230"/>
    <lineage>
        <taxon>Bacteria</taxon>
        <taxon>Pseudomonadati</taxon>
        <taxon>Pseudomonadota</taxon>
        <taxon>Betaproteobacteria</taxon>
        <taxon>Burkholderiales</taxon>
        <taxon>Burkholderiaceae</taxon>
        <taxon>Paraburkholderia</taxon>
    </lineage>
</organism>
<dbReference type="OrthoDB" id="9115455at2"/>
<feature type="compositionally biased region" description="Polar residues" evidence="1">
    <location>
        <begin position="117"/>
        <end position="126"/>
    </location>
</feature>
<gene>
    <name evidence="3" type="ORF">C2L65_28470</name>
</gene>
<dbReference type="AlphaFoldDB" id="A0A2I8EVD1"/>
<dbReference type="KEGG" id="pter:C2L65_28470"/>
<protein>
    <recommendedName>
        <fullName evidence="5">Transcriptional regulator</fullName>
    </recommendedName>
</protein>
<evidence type="ECO:0000313" key="3">
    <source>
        <dbReference type="EMBL" id="AUT63450.1"/>
    </source>
</evidence>
<evidence type="ECO:0000256" key="2">
    <source>
        <dbReference type="SAM" id="SignalP"/>
    </source>
</evidence>
<feature type="region of interest" description="Disordered" evidence="1">
    <location>
        <begin position="39"/>
        <end position="136"/>
    </location>
</feature>
<dbReference type="RefSeq" id="WP_042315611.1">
    <property type="nucleotide sequence ID" value="NZ_CP026112.1"/>
</dbReference>
<feature type="compositionally biased region" description="Low complexity" evidence="1">
    <location>
        <begin position="97"/>
        <end position="116"/>
    </location>
</feature>
<feature type="signal peptide" evidence="2">
    <location>
        <begin position="1"/>
        <end position="22"/>
    </location>
</feature>
<keyword evidence="2" id="KW-0732">Signal</keyword>
<dbReference type="Proteomes" id="UP000243502">
    <property type="component" value="Chromosome 2"/>
</dbReference>
<evidence type="ECO:0000256" key="1">
    <source>
        <dbReference type="SAM" id="MobiDB-lite"/>
    </source>
</evidence>
<dbReference type="EMBL" id="CP026112">
    <property type="protein sequence ID" value="AUT63450.1"/>
    <property type="molecule type" value="Genomic_DNA"/>
</dbReference>
<accession>A0A2I8EVD1</accession>
<name>A0A2I8EVD1_9BURK</name>
<evidence type="ECO:0000313" key="4">
    <source>
        <dbReference type="Proteomes" id="UP000243502"/>
    </source>
</evidence>
<feature type="compositionally biased region" description="Low complexity" evidence="1">
    <location>
        <begin position="64"/>
        <end position="74"/>
    </location>
</feature>
<reference evidence="3 4" key="1">
    <citation type="submission" date="2018-01" db="EMBL/GenBank/DDBJ databases">
        <title>Species boundaries and ecological features among Paraburkholderia terrae DSMZ17804T, P. hospita DSMZ17164T and P. caribensis DSMZ13236T.</title>
        <authorList>
            <person name="Pratama A.A."/>
        </authorList>
    </citation>
    <scope>NUCLEOTIDE SEQUENCE [LARGE SCALE GENOMIC DNA]</scope>
    <source>
        <strain evidence="3 4">DSM 17804</strain>
    </source>
</reference>
<feature type="compositionally biased region" description="Low complexity" evidence="1">
    <location>
        <begin position="43"/>
        <end position="55"/>
    </location>
</feature>
<proteinExistence type="predicted"/>
<sequence>MSLRSKVWVSVGLLCVSMAARAEYKEVWNPPEAAQHVRHSKHVASSAGSGAAKAVHQGKSTPHAKVAAKASVSSGKTNKTSAAVKTAHAPAPRDSSQKPAHAKAVVAAAKPRQVAQSTAPQTSSAQPPRELPPILH</sequence>
<feature type="chain" id="PRO_5014394802" description="Transcriptional regulator" evidence="2">
    <location>
        <begin position="23"/>
        <end position="136"/>
    </location>
</feature>